<evidence type="ECO:0000256" key="2">
    <source>
        <dbReference type="SAM" id="SignalP"/>
    </source>
</evidence>
<proteinExistence type="inferred from homology"/>
<sequence>MRVSKRIWLSGALAALAVTATGCTTPSSTQTTQNAATGGAASTVETKAVPLSVLYAGSMTHVMEQVIRPKVDQALHVDFQGEGAGSAELAHMITSKLANPDVFISASPSVDVNDLMGASNGYAAKWYATLATDQLVIAYSPKSKEAGEFKLAAEGKVPWYKVLEMPGVRFGRTDPKLDPKGVSTILMLKLAESYYHQPGLEKAILGSDENPAQVFPEEDLIAQLTSGQMDAVIAYKHEAIEWHMPYIALPSAINLGDPALAKDYAKVSWTPAGGGKTIKGAPILFTITVLTHAPHPVQAAAFVRYMTVGQGHQILLQDGFNPTPIRLYGDLQSVPASLQSIAERS</sequence>
<dbReference type="RefSeq" id="WP_195868269.1">
    <property type="nucleotide sequence ID" value="NZ_JADPKZ010000048.1"/>
</dbReference>
<reference evidence="3 4" key="1">
    <citation type="submission" date="2020-11" db="EMBL/GenBank/DDBJ databases">
        <title>Genomic insight of Alicyclobacillus mali FL 18 reveals a new arsenic-resistant strain, with potential in environmental biotechnology.</title>
        <authorList>
            <person name="Fiorentino G."/>
            <person name="Gallo G."/>
            <person name="Aulitto M."/>
        </authorList>
    </citation>
    <scope>NUCLEOTIDE SEQUENCE [LARGE SCALE GENOMIC DNA]</scope>
    <source>
        <strain evidence="3 4">FL 18</strain>
    </source>
</reference>
<accession>A0ABS0F6R2</accession>
<comment type="similarity">
    <text evidence="1">Belongs to the bacterial solute-binding protein 1 family. WtpA subfamily.</text>
</comment>
<evidence type="ECO:0000256" key="1">
    <source>
        <dbReference type="ARBA" id="ARBA00009438"/>
    </source>
</evidence>
<dbReference type="InterPro" id="IPR050682">
    <property type="entry name" value="ModA/WtpA"/>
</dbReference>
<dbReference type="CDD" id="cd13540">
    <property type="entry name" value="PBP2_ModA_WtpA"/>
    <property type="match status" value="1"/>
</dbReference>
<gene>
    <name evidence="3" type="ORF">IW967_14115</name>
</gene>
<comment type="caution">
    <text evidence="3">The sequence shown here is derived from an EMBL/GenBank/DDBJ whole genome shotgun (WGS) entry which is preliminary data.</text>
</comment>
<protein>
    <submittedName>
        <fullName evidence="3">Extracellular solute-binding protein</fullName>
    </submittedName>
</protein>
<dbReference type="PANTHER" id="PTHR30632">
    <property type="entry name" value="MOLYBDATE-BINDING PERIPLASMIC PROTEIN"/>
    <property type="match status" value="1"/>
</dbReference>
<dbReference type="SUPFAM" id="SSF53850">
    <property type="entry name" value="Periplasmic binding protein-like II"/>
    <property type="match status" value="1"/>
</dbReference>
<dbReference type="PROSITE" id="PS51257">
    <property type="entry name" value="PROKAR_LIPOPROTEIN"/>
    <property type="match status" value="1"/>
</dbReference>
<dbReference type="PANTHER" id="PTHR30632:SF16">
    <property type="entry name" value="MOLYBDATE_TUNGSTATE-BINDING PROTEIN WTPA"/>
    <property type="match status" value="1"/>
</dbReference>
<evidence type="ECO:0000313" key="3">
    <source>
        <dbReference type="EMBL" id="MBF8378982.1"/>
    </source>
</evidence>
<evidence type="ECO:0000313" key="4">
    <source>
        <dbReference type="Proteomes" id="UP000642910"/>
    </source>
</evidence>
<organism evidence="3 4">
    <name type="scientific">Alicyclobacillus mali</name>
    <name type="common">ex Roth et al. 2021</name>
    <dbReference type="NCBI Taxonomy" id="1123961"/>
    <lineage>
        <taxon>Bacteria</taxon>
        <taxon>Bacillati</taxon>
        <taxon>Bacillota</taxon>
        <taxon>Bacilli</taxon>
        <taxon>Bacillales</taxon>
        <taxon>Alicyclobacillaceae</taxon>
        <taxon>Alicyclobacillus</taxon>
    </lineage>
</organism>
<keyword evidence="2" id="KW-0732">Signal</keyword>
<dbReference type="Gene3D" id="3.40.190.10">
    <property type="entry name" value="Periplasmic binding protein-like II"/>
    <property type="match status" value="2"/>
</dbReference>
<dbReference type="Pfam" id="PF13531">
    <property type="entry name" value="SBP_bac_11"/>
    <property type="match status" value="1"/>
</dbReference>
<feature type="chain" id="PRO_5045441668" evidence="2">
    <location>
        <begin position="21"/>
        <end position="345"/>
    </location>
</feature>
<name>A0ABS0F6R2_9BACL</name>
<keyword evidence="4" id="KW-1185">Reference proteome</keyword>
<dbReference type="Proteomes" id="UP000642910">
    <property type="component" value="Unassembled WGS sequence"/>
</dbReference>
<feature type="signal peptide" evidence="2">
    <location>
        <begin position="1"/>
        <end position="20"/>
    </location>
</feature>
<dbReference type="EMBL" id="JADPKZ010000048">
    <property type="protein sequence ID" value="MBF8378982.1"/>
    <property type="molecule type" value="Genomic_DNA"/>
</dbReference>